<reference evidence="5" key="1">
    <citation type="submission" date="2023-08" db="EMBL/GenBank/DDBJ databases">
        <authorList>
            <person name="Audoor S."/>
            <person name="Bilcke G."/>
        </authorList>
    </citation>
    <scope>NUCLEOTIDE SEQUENCE</scope>
</reference>
<name>A0AAD2FMF6_9STRA</name>
<dbReference type="EMBL" id="CAKOGP040001446">
    <property type="protein sequence ID" value="CAJ1945671.1"/>
    <property type="molecule type" value="Genomic_DNA"/>
</dbReference>
<dbReference type="PANTHER" id="PTHR46116">
    <property type="entry name" value="(E3-INDEPENDENT) E2 UBIQUITIN-CONJUGATING ENZYME"/>
    <property type="match status" value="1"/>
</dbReference>
<keyword evidence="6" id="KW-1185">Reference proteome</keyword>
<organism evidence="5 6">
    <name type="scientific">Cylindrotheca closterium</name>
    <dbReference type="NCBI Taxonomy" id="2856"/>
    <lineage>
        <taxon>Eukaryota</taxon>
        <taxon>Sar</taxon>
        <taxon>Stramenopiles</taxon>
        <taxon>Ochrophyta</taxon>
        <taxon>Bacillariophyta</taxon>
        <taxon>Bacillariophyceae</taxon>
        <taxon>Bacillariophycidae</taxon>
        <taxon>Bacillariales</taxon>
        <taxon>Bacillariaceae</taxon>
        <taxon>Cylindrotheca</taxon>
    </lineage>
</organism>
<proteinExistence type="predicted"/>
<evidence type="ECO:0000313" key="6">
    <source>
        <dbReference type="Proteomes" id="UP001295423"/>
    </source>
</evidence>
<dbReference type="SUPFAM" id="SSF54495">
    <property type="entry name" value="UBC-like"/>
    <property type="match status" value="1"/>
</dbReference>
<dbReference type="GO" id="GO:0016740">
    <property type="term" value="F:transferase activity"/>
    <property type="evidence" value="ECO:0007669"/>
    <property type="project" value="UniProtKB-KW"/>
</dbReference>
<keyword evidence="2" id="KW-0833">Ubl conjugation pathway</keyword>
<dbReference type="AlphaFoldDB" id="A0AAD2FMF6"/>
<evidence type="ECO:0000256" key="1">
    <source>
        <dbReference type="ARBA" id="ARBA00022679"/>
    </source>
</evidence>
<dbReference type="Pfam" id="PF00179">
    <property type="entry name" value="UQ_con"/>
    <property type="match status" value="1"/>
</dbReference>
<feature type="region of interest" description="Disordered" evidence="3">
    <location>
        <begin position="340"/>
        <end position="360"/>
    </location>
</feature>
<dbReference type="InterPro" id="IPR000608">
    <property type="entry name" value="UBC"/>
</dbReference>
<feature type="region of interest" description="Disordered" evidence="3">
    <location>
        <begin position="385"/>
        <end position="427"/>
    </location>
</feature>
<evidence type="ECO:0000256" key="3">
    <source>
        <dbReference type="SAM" id="MobiDB-lite"/>
    </source>
</evidence>
<dbReference type="SMART" id="SM00212">
    <property type="entry name" value="UBCc"/>
    <property type="match status" value="1"/>
</dbReference>
<dbReference type="PROSITE" id="PS50127">
    <property type="entry name" value="UBC_2"/>
    <property type="match status" value="1"/>
</dbReference>
<sequence length="427" mass="47531">MTSTAHVVSNHSKDYSRKVLSLAQQVLSLKDRALQISRAVVEKDDLVVVDNQYHYRHALRPLAFDFVDRLQGHCFENQSSTSSAQSTKQRQRVLRELGTYKTALPVENGSSIFVRAVESRMDLLRCLIIGPDDSPYENGCFFFDIHLAGYPNSPPKVNFLTTGDGKYRFNPNLYKDGKVCLSLLGTWSGPGWQSGESTLLQVLVSIQSLILVEQPYFNEPGFQASEGTPSGICESDKYNENVRRFTLDAAILPHLRRLTGALVPMYPEFDAVIDKHFELKEHALTVQLSKWRKYKAQKSPHAGLPSYMKLHHARTSGPTMESLCISCVACMDSWPRKQKARKNRSNASSSMLPEESSKQAVSVQPIRAVEVNGIIEIDLDEDNQDLAATANLPQPPNSESDVPRPSQPPVTLVSSLKGSTAKVIDLT</sequence>
<feature type="domain" description="UBC core" evidence="4">
    <location>
        <begin position="88"/>
        <end position="251"/>
    </location>
</feature>
<evidence type="ECO:0000313" key="5">
    <source>
        <dbReference type="EMBL" id="CAJ1945671.1"/>
    </source>
</evidence>
<dbReference type="CDD" id="cd23810">
    <property type="entry name" value="UBCc_BIRC6"/>
    <property type="match status" value="1"/>
</dbReference>
<gene>
    <name evidence="5" type="ORF">CYCCA115_LOCUS9816</name>
</gene>
<evidence type="ECO:0000259" key="4">
    <source>
        <dbReference type="PROSITE" id="PS50127"/>
    </source>
</evidence>
<comment type="caution">
    <text evidence="5">The sequence shown here is derived from an EMBL/GenBank/DDBJ whole genome shotgun (WGS) entry which is preliminary data.</text>
</comment>
<dbReference type="InterPro" id="IPR016135">
    <property type="entry name" value="UBQ-conjugating_enzyme/RWD"/>
</dbReference>
<dbReference type="Proteomes" id="UP001295423">
    <property type="component" value="Unassembled WGS sequence"/>
</dbReference>
<protein>
    <recommendedName>
        <fullName evidence="4">UBC core domain-containing protein</fullName>
    </recommendedName>
</protein>
<dbReference type="Gene3D" id="3.10.110.10">
    <property type="entry name" value="Ubiquitin Conjugating Enzyme"/>
    <property type="match status" value="1"/>
</dbReference>
<keyword evidence="1" id="KW-0808">Transferase</keyword>
<accession>A0AAD2FMF6</accession>
<evidence type="ECO:0000256" key="2">
    <source>
        <dbReference type="ARBA" id="ARBA00022786"/>
    </source>
</evidence>